<protein>
    <submittedName>
        <fullName evidence="2">Putative ribonuclease H protein</fullName>
    </submittedName>
</protein>
<evidence type="ECO:0000313" key="3">
    <source>
        <dbReference type="Proteomes" id="UP000288805"/>
    </source>
</evidence>
<dbReference type="InterPro" id="IPR026960">
    <property type="entry name" value="RVT-Znf"/>
</dbReference>
<proteinExistence type="predicted"/>
<name>A0A438E847_VITVI</name>
<evidence type="ECO:0000259" key="1">
    <source>
        <dbReference type="Pfam" id="PF13966"/>
    </source>
</evidence>
<sequence length="265" mass="30690">MSKDRQYEPKTRLKSFVGSLERKAHLIKWKVVCSPKEEGGLGIRKIDVLNKALLGKWVWRYAYEKENLWKRVIGVKYGQEGCGWRTKDVCGPYGVGLWKEIMKEADWCWESIVFKLFTLAGHRNAKVSEVWDSSLGQGGWNLRLARDFNDWELEQIGNMLNLLKDFRTSTEEDAVRWKRESNGVFGAKGAYKMLEASWGKILTLDKLQRRGRQLPNRCFLCGCEEENANHIMLHCTVVKTLWEIALAIFGVQWVFPESVIEVLLS</sequence>
<dbReference type="Pfam" id="PF13966">
    <property type="entry name" value="zf-RVT"/>
    <property type="match status" value="1"/>
</dbReference>
<accession>A0A438E847</accession>
<dbReference type="EMBL" id="QGNW01001367">
    <property type="protein sequence ID" value="RVW43812.1"/>
    <property type="molecule type" value="Genomic_DNA"/>
</dbReference>
<dbReference type="PANTHER" id="PTHR33116">
    <property type="entry name" value="REVERSE TRANSCRIPTASE ZINC-BINDING DOMAIN-CONTAINING PROTEIN-RELATED-RELATED"/>
    <property type="match status" value="1"/>
</dbReference>
<dbReference type="PANTHER" id="PTHR33116:SF75">
    <property type="entry name" value="RIBONUCLEASE H PROTEIN"/>
    <property type="match status" value="1"/>
</dbReference>
<reference evidence="2 3" key="1">
    <citation type="journal article" date="2018" name="PLoS Genet.">
        <title>Population sequencing reveals clonal diversity and ancestral inbreeding in the grapevine cultivar Chardonnay.</title>
        <authorList>
            <person name="Roach M.J."/>
            <person name="Johnson D.L."/>
            <person name="Bohlmann J."/>
            <person name="van Vuuren H.J."/>
            <person name="Jones S.J."/>
            <person name="Pretorius I.S."/>
            <person name="Schmidt S.A."/>
            <person name="Borneman A.R."/>
        </authorList>
    </citation>
    <scope>NUCLEOTIDE SEQUENCE [LARGE SCALE GENOMIC DNA]</scope>
    <source>
        <strain evidence="3">cv. Chardonnay</strain>
        <tissue evidence="2">Leaf</tissue>
    </source>
</reference>
<organism evidence="2 3">
    <name type="scientific">Vitis vinifera</name>
    <name type="common">Grape</name>
    <dbReference type="NCBI Taxonomy" id="29760"/>
    <lineage>
        <taxon>Eukaryota</taxon>
        <taxon>Viridiplantae</taxon>
        <taxon>Streptophyta</taxon>
        <taxon>Embryophyta</taxon>
        <taxon>Tracheophyta</taxon>
        <taxon>Spermatophyta</taxon>
        <taxon>Magnoliopsida</taxon>
        <taxon>eudicotyledons</taxon>
        <taxon>Gunneridae</taxon>
        <taxon>Pentapetalae</taxon>
        <taxon>rosids</taxon>
        <taxon>Vitales</taxon>
        <taxon>Vitaceae</taxon>
        <taxon>Viteae</taxon>
        <taxon>Vitis</taxon>
    </lineage>
</organism>
<gene>
    <name evidence="2" type="primary">VvCHDh000004_415</name>
    <name evidence="2" type="ORF">CK203_074118</name>
</gene>
<comment type="caution">
    <text evidence="2">The sequence shown here is derived from an EMBL/GenBank/DDBJ whole genome shotgun (WGS) entry which is preliminary data.</text>
</comment>
<feature type="domain" description="Reverse transcriptase zinc-binding" evidence="1">
    <location>
        <begin position="187"/>
        <end position="242"/>
    </location>
</feature>
<evidence type="ECO:0000313" key="2">
    <source>
        <dbReference type="EMBL" id="RVW43812.1"/>
    </source>
</evidence>
<dbReference type="Proteomes" id="UP000288805">
    <property type="component" value="Unassembled WGS sequence"/>
</dbReference>
<dbReference type="AlphaFoldDB" id="A0A438E847"/>